<evidence type="ECO:0000256" key="1">
    <source>
        <dbReference type="ARBA" id="ARBA00022676"/>
    </source>
</evidence>
<reference evidence="5" key="1">
    <citation type="journal article" date="2012" name="PLoS ONE">
        <title>Gene sets for utilization of primary and secondary nutrition supplies in the distal gut of endangered iberian lynx.</title>
        <authorList>
            <person name="Alcaide M."/>
            <person name="Messina E."/>
            <person name="Richter M."/>
            <person name="Bargiela R."/>
            <person name="Peplies J."/>
            <person name="Huws S.A."/>
            <person name="Newbold C.J."/>
            <person name="Golyshin P.N."/>
            <person name="Simon M.A."/>
            <person name="Lopez G."/>
            <person name="Yakimov M.M."/>
            <person name="Ferrer M."/>
        </authorList>
    </citation>
    <scope>NUCLEOTIDE SEQUENCE</scope>
</reference>
<keyword evidence="2 5" id="KW-0808">Transferase</keyword>
<keyword evidence="3" id="KW-1133">Transmembrane helix</keyword>
<protein>
    <submittedName>
        <fullName evidence="5">Glycosyl transferase, group 2 family protein</fullName>
    </submittedName>
</protein>
<name>J9G0V4_9ZZZZ</name>
<dbReference type="InterPro" id="IPR001173">
    <property type="entry name" value="Glyco_trans_2-like"/>
</dbReference>
<feature type="domain" description="Glycosyltransferase 2-like" evidence="4">
    <location>
        <begin position="64"/>
        <end position="123"/>
    </location>
</feature>
<feature type="transmembrane region" description="Helical" evidence="3">
    <location>
        <begin position="20"/>
        <end position="43"/>
    </location>
</feature>
<dbReference type="AlphaFoldDB" id="J9G0V4"/>
<dbReference type="CDD" id="cd06423">
    <property type="entry name" value="CESA_like"/>
    <property type="match status" value="1"/>
</dbReference>
<evidence type="ECO:0000256" key="2">
    <source>
        <dbReference type="ARBA" id="ARBA00022679"/>
    </source>
</evidence>
<dbReference type="Gene3D" id="3.90.550.10">
    <property type="entry name" value="Spore Coat Polysaccharide Biosynthesis Protein SpsA, Chain A"/>
    <property type="match status" value="1"/>
</dbReference>
<evidence type="ECO:0000256" key="3">
    <source>
        <dbReference type="SAM" id="Phobius"/>
    </source>
</evidence>
<dbReference type="Pfam" id="PF00535">
    <property type="entry name" value="Glycos_transf_2"/>
    <property type="match status" value="2"/>
</dbReference>
<evidence type="ECO:0000259" key="4">
    <source>
        <dbReference type="Pfam" id="PF00535"/>
    </source>
</evidence>
<feature type="domain" description="Glycosyltransferase 2-like" evidence="4">
    <location>
        <begin position="145"/>
        <end position="203"/>
    </location>
</feature>
<keyword evidence="1" id="KW-0328">Glycosyltransferase</keyword>
<accession>J9G0V4</accession>
<comment type="caution">
    <text evidence="5">The sequence shown here is derived from an EMBL/GenBank/DDBJ whole genome shotgun (WGS) entry which is preliminary data.</text>
</comment>
<dbReference type="SUPFAM" id="SSF53448">
    <property type="entry name" value="Nucleotide-diphospho-sugar transferases"/>
    <property type="match status" value="1"/>
</dbReference>
<keyword evidence="3" id="KW-0812">Transmembrane</keyword>
<dbReference type="EMBL" id="AMCI01003197">
    <property type="protein sequence ID" value="EJX00867.1"/>
    <property type="molecule type" value="Genomic_DNA"/>
</dbReference>
<dbReference type="PANTHER" id="PTHR43630:SF1">
    <property type="entry name" value="POLY-BETA-1,6-N-ACETYL-D-GLUCOSAMINE SYNTHASE"/>
    <property type="match status" value="1"/>
</dbReference>
<proteinExistence type="predicted"/>
<keyword evidence="3" id="KW-0472">Membrane</keyword>
<evidence type="ECO:0000313" key="5">
    <source>
        <dbReference type="EMBL" id="EJX00867.1"/>
    </source>
</evidence>
<organism evidence="5">
    <name type="scientific">gut metagenome</name>
    <dbReference type="NCBI Taxonomy" id="749906"/>
    <lineage>
        <taxon>unclassified sequences</taxon>
        <taxon>metagenomes</taxon>
        <taxon>organismal metagenomes</taxon>
    </lineage>
</organism>
<sequence>MMDGFLDSVKVFLDFVNLFFILYLIGYSTFMFLSVVVGSSSLYQARRQRKLKNILEKNYYVPVSIIVPAHNESLTVVDTVRSLLELDYTSYEIVVVDDGSTDQTSQTLIEAFHMYPIHRPIRRQVKCQPEEFIYTALDQKVALTLVRKKNGGKADALNMGINIAQYPYFICIDADSVLQYDSLREIVRPVLEDDNVIAVGGSVRPATE</sequence>
<dbReference type="PANTHER" id="PTHR43630">
    <property type="entry name" value="POLY-BETA-1,6-N-ACETYL-D-GLUCOSAMINE SYNTHASE"/>
    <property type="match status" value="1"/>
</dbReference>
<dbReference type="GO" id="GO:0016757">
    <property type="term" value="F:glycosyltransferase activity"/>
    <property type="evidence" value="ECO:0007669"/>
    <property type="project" value="UniProtKB-KW"/>
</dbReference>
<gene>
    <name evidence="5" type="ORF">EVA_11027</name>
</gene>
<dbReference type="InterPro" id="IPR029044">
    <property type="entry name" value="Nucleotide-diphossugar_trans"/>
</dbReference>